<accession>A0AAV5FAW3</accession>
<dbReference type="Proteomes" id="UP001054889">
    <property type="component" value="Unassembled WGS sequence"/>
</dbReference>
<dbReference type="Pfam" id="PF14648">
    <property type="entry name" value="FAM91_C"/>
    <property type="match status" value="2"/>
</dbReference>
<feature type="domain" description="FAM91 N-terminal" evidence="3">
    <location>
        <begin position="151"/>
        <end position="346"/>
    </location>
</feature>
<feature type="domain" description="FAM91 C-terminal" evidence="4">
    <location>
        <begin position="697"/>
        <end position="764"/>
    </location>
</feature>
<proteinExistence type="inferred from homology"/>
<evidence type="ECO:0000313" key="5">
    <source>
        <dbReference type="EMBL" id="GJN32066.1"/>
    </source>
</evidence>
<keyword evidence="6" id="KW-1185">Reference proteome</keyword>
<evidence type="ECO:0000256" key="1">
    <source>
        <dbReference type="ARBA" id="ARBA00010319"/>
    </source>
</evidence>
<dbReference type="Pfam" id="PF14647">
    <property type="entry name" value="FAM91_N"/>
    <property type="match status" value="1"/>
</dbReference>
<reference evidence="5" key="2">
    <citation type="submission" date="2021-12" db="EMBL/GenBank/DDBJ databases">
        <title>Resequencing data analysis of finger millet.</title>
        <authorList>
            <person name="Hatakeyama M."/>
            <person name="Aluri S."/>
            <person name="Balachadran M.T."/>
            <person name="Sivarajan S.R."/>
            <person name="Poveda L."/>
            <person name="Shimizu-Inatsugi R."/>
            <person name="Schlapbach R."/>
            <person name="Sreeman S.M."/>
            <person name="Shimizu K.K."/>
        </authorList>
    </citation>
    <scope>NUCLEOTIDE SEQUENCE</scope>
</reference>
<evidence type="ECO:0000259" key="4">
    <source>
        <dbReference type="Pfam" id="PF14648"/>
    </source>
</evidence>
<feature type="compositionally biased region" description="Polar residues" evidence="2">
    <location>
        <begin position="371"/>
        <end position="386"/>
    </location>
</feature>
<feature type="compositionally biased region" description="Low complexity" evidence="2">
    <location>
        <begin position="97"/>
        <end position="111"/>
    </location>
</feature>
<feature type="region of interest" description="Disordered" evidence="2">
    <location>
        <begin position="795"/>
        <end position="814"/>
    </location>
</feature>
<dbReference type="InterPro" id="IPR039199">
    <property type="entry name" value="FAM91"/>
</dbReference>
<dbReference type="EMBL" id="BQKI01000083">
    <property type="protein sequence ID" value="GJN32066.1"/>
    <property type="molecule type" value="Genomic_DNA"/>
</dbReference>
<reference evidence="5" key="1">
    <citation type="journal article" date="2018" name="DNA Res.">
        <title>Multiple hybrid de novo genome assembly of finger millet, an orphan allotetraploid crop.</title>
        <authorList>
            <person name="Hatakeyama M."/>
            <person name="Aluri S."/>
            <person name="Balachadran M.T."/>
            <person name="Sivarajan S.R."/>
            <person name="Patrignani A."/>
            <person name="Gruter S."/>
            <person name="Poveda L."/>
            <person name="Shimizu-Inatsugi R."/>
            <person name="Baeten J."/>
            <person name="Francoijs K.J."/>
            <person name="Nataraja K.N."/>
            <person name="Reddy Y.A.N."/>
            <person name="Phadnis S."/>
            <person name="Ravikumar R.L."/>
            <person name="Schlapbach R."/>
            <person name="Sreeman S.M."/>
            <person name="Shimizu K.K."/>
        </authorList>
    </citation>
    <scope>NUCLEOTIDE SEQUENCE</scope>
</reference>
<protein>
    <recommendedName>
        <fullName evidence="7">Protein FAM91A1</fullName>
    </recommendedName>
</protein>
<feature type="region of interest" description="Disordered" evidence="2">
    <location>
        <begin position="843"/>
        <end position="862"/>
    </location>
</feature>
<feature type="domain" description="FAM91 C-terminal" evidence="4">
    <location>
        <begin position="430"/>
        <end position="691"/>
    </location>
</feature>
<name>A0AAV5FAW3_ELECO</name>
<sequence>MSATVEEQMVVKAIREECTWESLPKRLQSTLQTKEEWHRRHVTNHPFCLLRSSVDFALLCTGGSSPTDALREHPQPSPGGCGPVPLPGIFSIDGCGSAPSSGASDAPTPSGCGLVPPSGSLDNTEVVAIDTDTWVRGNSGSEALPSTPTPEQPYDSIPNFTAADALRLTGVGRNEFIDIMNKCRSKKLMWKLNKSIAKEMLPTQPIDFPVEPWWGVCLVNFTLEEFKKLSDEETATIDKICKEEANSYVLFDPKVIDGLYKRGLVYFDVPVYPDDRFKVSRLEGFVSNKEQSYEDPIEELLYNVFVVSSANATVAELAATLQADLFQLQAAASFACRLGWAVKLVDSDSVLNNEGAHAFPSSILSDDEEGSNTSINSEKSGQQLISMDSDGPRKLSGTAQVAFVVDANVTSYLMMGSLSPDLCNDLASLEGKKFEGVLEEFANHAFSLRCFLECLQSGGVFTNEIIDTASESKTPTSSLHDIDSATSHLSERHWNDCFYRDYDIIVSMVPLPSSSVLPGPSGPIHFGPPSYSAMTPWMKLVLYTAGHCGPVSAVFMKGLRFRLLPEPLAGCEKALIWSWDCSMVGGQGGKFEGSLVKGNLLLHCLNSMLKHSAVLVQPLSINDLNTSGNLVTVDIPLPLNNDDQSISSAVSETNLPKEQLFNLASVLKDLSSKFELSTLGYLRLLRLHRIDESGKSDPEDASYQWVPLSLEFGIPLFNPKLCERICERVVASHMLQREDFMEHSDVMQNVRRQLRELCNEYQATGPIAKLFNKRGSSRDSPRALINNISGKWNITNDSSTPSSRGAPSEHDRLKFAGRHRCRTEVVSFDGSTVRSYALAPEHNEVKPFSGEQSSLHDQEDTNSKDVVLPGVNLIFDGAELHPFDIASCLQARQPIWLIAEASAASSALT</sequence>
<dbReference type="PANTHER" id="PTHR28441">
    <property type="entry name" value="PROTEIN FAM91A1"/>
    <property type="match status" value="1"/>
</dbReference>
<gene>
    <name evidence="5" type="primary">gb20539</name>
    <name evidence="5" type="ORF">PR202_gb20539</name>
</gene>
<evidence type="ECO:0000313" key="6">
    <source>
        <dbReference type="Proteomes" id="UP001054889"/>
    </source>
</evidence>
<comment type="similarity">
    <text evidence="1">Belongs to the FAM91 family.</text>
</comment>
<dbReference type="InterPro" id="IPR028097">
    <property type="entry name" value="FAM91_C_dom"/>
</dbReference>
<organism evidence="5 6">
    <name type="scientific">Eleusine coracana subsp. coracana</name>
    <dbReference type="NCBI Taxonomy" id="191504"/>
    <lineage>
        <taxon>Eukaryota</taxon>
        <taxon>Viridiplantae</taxon>
        <taxon>Streptophyta</taxon>
        <taxon>Embryophyta</taxon>
        <taxon>Tracheophyta</taxon>
        <taxon>Spermatophyta</taxon>
        <taxon>Magnoliopsida</taxon>
        <taxon>Liliopsida</taxon>
        <taxon>Poales</taxon>
        <taxon>Poaceae</taxon>
        <taxon>PACMAD clade</taxon>
        <taxon>Chloridoideae</taxon>
        <taxon>Cynodonteae</taxon>
        <taxon>Eleusininae</taxon>
        <taxon>Eleusine</taxon>
    </lineage>
</organism>
<comment type="caution">
    <text evidence="5">The sequence shown here is derived from an EMBL/GenBank/DDBJ whole genome shotgun (WGS) entry which is preliminary data.</text>
</comment>
<evidence type="ECO:0000256" key="2">
    <source>
        <dbReference type="SAM" id="MobiDB-lite"/>
    </source>
</evidence>
<dbReference type="InterPro" id="IPR028091">
    <property type="entry name" value="FAM91_N_dom"/>
</dbReference>
<evidence type="ECO:0008006" key="7">
    <source>
        <dbReference type="Google" id="ProtNLM"/>
    </source>
</evidence>
<dbReference type="AlphaFoldDB" id="A0AAV5FAW3"/>
<feature type="region of interest" description="Disordered" evidence="2">
    <location>
        <begin position="97"/>
        <end position="121"/>
    </location>
</feature>
<feature type="region of interest" description="Disordered" evidence="2">
    <location>
        <begin position="362"/>
        <end position="389"/>
    </location>
</feature>
<feature type="compositionally biased region" description="Polar residues" evidence="2">
    <location>
        <begin position="795"/>
        <end position="805"/>
    </location>
</feature>
<dbReference type="PANTHER" id="PTHR28441:SF2">
    <property type="entry name" value="PROTEIN FAM91A1"/>
    <property type="match status" value="1"/>
</dbReference>
<evidence type="ECO:0000259" key="3">
    <source>
        <dbReference type="Pfam" id="PF14647"/>
    </source>
</evidence>